<keyword evidence="2" id="KW-0540">Nuclease</keyword>
<feature type="region of interest" description="Disordered" evidence="8">
    <location>
        <begin position="326"/>
        <end position="346"/>
    </location>
</feature>
<dbReference type="InterPro" id="IPR029068">
    <property type="entry name" value="Glyas_Bleomycin-R_OHBP_Dase"/>
</dbReference>
<dbReference type="Proteomes" id="UP000596902">
    <property type="component" value="Unassembled WGS sequence"/>
</dbReference>
<dbReference type="EMBL" id="JAAABM010000009">
    <property type="protein sequence ID" value="KAF7675256.1"/>
    <property type="molecule type" value="Genomic_DNA"/>
</dbReference>
<dbReference type="GO" id="GO:0004519">
    <property type="term" value="F:endonuclease activity"/>
    <property type="evidence" value="ECO:0007669"/>
    <property type="project" value="UniProtKB-KW"/>
</dbReference>
<reference evidence="10" key="1">
    <citation type="submission" date="2020-01" db="EMBL/GenBank/DDBJ databases">
        <authorList>
            <person name="Feng Z.H.Z."/>
        </authorList>
    </citation>
    <scope>NUCLEOTIDE SEQUENCE</scope>
    <source>
        <strain evidence="10">CBS107.38</strain>
    </source>
</reference>
<dbReference type="CDD" id="cd11010">
    <property type="entry name" value="S1-P1_nuclease"/>
    <property type="match status" value="1"/>
</dbReference>
<protein>
    <recommendedName>
        <fullName evidence="9">VOC domain-containing protein</fullName>
    </recommendedName>
</protein>
<dbReference type="Pfam" id="PF02265">
    <property type="entry name" value="S1-P1_nuclease"/>
    <property type="match status" value="1"/>
</dbReference>
<proteinExistence type="inferred from homology"/>
<evidence type="ECO:0000256" key="7">
    <source>
        <dbReference type="ARBA" id="ARBA00023180"/>
    </source>
</evidence>
<organism evidence="10 11">
    <name type="scientific">Alternaria burnsii</name>
    <dbReference type="NCBI Taxonomy" id="1187904"/>
    <lineage>
        <taxon>Eukaryota</taxon>
        <taxon>Fungi</taxon>
        <taxon>Dikarya</taxon>
        <taxon>Ascomycota</taxon>
        <taxon>Pezizomycotina</taxon>
        <taxon>Dothideomycetes</taxon>
        <taxon>Pleosporomycetidae</taxon>
        <taxon>Pleosporales</taxon>
        <taxon>Pleosporineae</taxon>
        <taxon>Pleosporaceae</taxon>
        <taxon>Alternaria</taxon>
        <taxon>Alternaria sect. Alternaria</taxon>
    </lineage>
</organism>
<dbReference type="GO" id="GO:0006308">
    <property type="term" value="P:DNA catabolic process"/>
    <property type="evidence" value="ECO:0007669"/>
    <property type="project" value="InterPro"/>
</dbReference>
<dbReference type="PROSITE" id="PS51819">
    <property type="entry name" value="VOC"/>
    <property type="match status" value="2"/>
</dbReference>
<feature type="compositionally biased region" description="Polar residues" evidence="8">
    <location>
        <begin position="329"/>
        <end position="345"/>
    </location>
</feature>
<name>A0A8H7B2P4_9PLEO</name>
<evidence type="ECO:0000256" key="5">
    <source>
        <dbReference type="ARBA" id="ARBA00022801"/>
    </source>
</evidence>
<evidence type="ECO:0000313" key="11">
    <source>
        <dbReference type="Proteomes" id="UP000596902"/>
    </source>
</evidence>
<keyword evidence="4" id="KW-0255">Endonuclease</keyword>
<keyword evidence="3" id="KW-0479">Metal-binding</keyword>
<keyword evidence="7" id="KW-0325">Glycoprotein</keyword>
<reference evidence="10" key="2">
    <citation type="submission" date="2020-08" db="EMBL/GenBank/DDBJ databases">
        <title>Draft Genome Sequence of Cumin Blight Pathogen Alternaria burnsii.</title>
        <authorList>
            <person name="Feng Z."/>
        </authorList>
    </citation>
    <scope>NUCLEOTIDE SEQUENCE</scope>
    <source>
        <strain evidence="10">CBS107.38</strain>
    </source>
</reference>
<sequence>CSCTFGPTRLQHSAQRANSLTVLMMLRGSALVGAVFIATTAAWNVDVDVVHNQIAFMAETFFTPETTSVLAKILEPKYNGSVGRSAAWADAYAHTSEGYFSYQWHWIDTHDRQPESCSLDYTRDCAEGGCVVSAIANQTKILQECVQQVYADDLIRSQNLTCSYALKWVAHFLGDVHQPLHTSGRAVGGNMFRVVFGGVSTQLHAVWDGYLPYFAANVQQPFSNQSIDPFFSGLVTRIRKDQFYSAPYMWLACTNPSTPEECATSWAKESNRWDCDYVYSRVVNGTDLGTSGYATGAVPIVELQISKAALRLALCDMAFDEFNDKVTPANPSRETSPNRGSSVHQSVAIPKPCKPLRQWQQEQNIDGEAQIKLTKLVHMRYQHPNLDEITTFLRDFGMSVAHKTQGKKWFKGYGEDQYVYYVEQGEKRFLGGCFEVESYAELEKASRVSGAGSIEELIDAPGGGHMITLHDPEGFPINLIHGQNKKQPGPFPEVLTTNYENEKPRVARFQRFKPGPAAVHKLGHYGLCVQNFQAEMQWYTRTFNIVPTDFLYINTPEGQQKDVAIFAHIDIGPSYTDHHTIFLSTNPKSHVHHCSFEVHDFDTQNLGHEWLAQKGYTSVWGVGRHILGSQLFDYWWDTTGNMIEHYADGDLVNEETPVGWGEAGDESLAVWGPEVPKWFLD</sequence>
<dbReference type="FunFam" id="3.10.180.10:FF:000034">
    <property type="entry name" value="Glyoxalase/Bleomycin resistance protein/Dihydroxybiphenyl dioxygenase"/>
    <property type="match status" value="1"/>
</dbReference>
<dbReference type="InterPro" id="IPR008947">
    <property type="entry name" value="PLipase_C/P1_nuclease_dom_sf"/>
</dbReference>
<dbReference type="InterPro" id="IPR037523">
    <property type="entry name" value="VOC_core"/>
</dbReference>
<evidence type="ECO:0000256" key="6">
    <source>
        <dbReference type="ARBA" id="ARBA00023157"/>
    </source>
</evidence>
<dbReference type="GO" id="GO:0016788">
    <property type="term" value="F:hydrolase activity, acting on ester bonds"/>
    <property type="evidence" value="ECO:0007669"/>
    <property type="project" value="InterPro"/>
</dbReference>
<evidence type="ECO:0000256" key="3">
    <source>
        <dbReference type="ARBA" id="ARBA00022723"/>
    </source>
</evidence>
<dbReference type="GO" id="GO:0046872">
    <property type="term" value="F:metal ion binding"/>
    <property type="evidence" value="ECO:0007669"/>
    <property type="project" value="UniProtKB-KW"/>
</dbReference>
<comment type="similarity">
    <text evidence="1">Belongs to the nuclease type I family.</text>
</comment>
<accession>A0A8H7B2P4</accession>
<evidence type="ECO:0000259" key="9">
    <source>
        <dbReference type="PROSITE" id="PS51819"/>
    </source>
</evidence>
<dbReference type="InterPro" id="IPR003154">
    <property type="entry name" value="S1/P1nuclease"/>
</dbReference>
<feature type="non-terminal residue" evidence="10">
    <location>
        <position position="1"/>
    </location>
</feature>
<keyword evidence="6" id="KW-1015">Disulfide bond</keyword>
<dbReference type="AlphaFoldDB" id="A0A8H7B2P4"/>
<dbReference type="CDD" id="cd07257">
    <property type="entry name" value="THT_oxygenase_C"/>
    <property type="match status" value="1"/>
</dbReference>
<evidence type="ECO:0000256" key="2">
    <source>
        <dbReference type="ARBA" id="ARBA00022722"/>
    </source>
</evidence>
<dbReference type="GO" id="GO:0003676">
    <property type="term" value="F:nucleic acid binding"/>
    <property type="evidence" value="ECO:0007669"/>
    <property type="project" value="InterPro"/>
</dbReference>
<dbReference type="GeneID" id="62205244"/>
<dbReference type="RefSeq" id="XP_038785538.1">
    <property type="nucleotide sequence ID" value="XM_038932066.1"/>
</dbReference>
<dbReference type="Gene3D" id="1.10.575.10">
    <property type="entry name" value="P1 Nuclease"/>
    <property type="match status" value="1"/>
</dbReference>
<dbReference type="CDD" id="cd07267">
    <property type="entry name" value="THT_Oxygenase_N"/>
    <property type="match status" value="1"/>
</dbReference>
<dbReference type="FunFam" id="3.10.180.10:FF:000039">
    <property type="entry name" value="Trihydroxytoluene oxygenase (AFU_orthologue AFUA_8G02470)"/>
    <property type="match status" value="1"/>
</dbReference>
<gene>
    <name evidence="10" type="ORF">GT037_007019</name>
</gene>
<feature type="domain" description="VOC" evidence="9">
    <location>
        <begin position="521"/>
        <end position="648"/>
    </location>
</feature>
<dbReference type="SUPFAM" id="SSF48537">
    <property type="entry name" value="Phospholipase C/P1 nuclease"/>
    <property type="match status" value="1"/>
</dbReference>
<dbReference type="SUPFAM" id="SSF54593">
    <property type="entry name" value="Glyoxalase/Bleomycin resistance protein/Dihydroxybiphenyl dioxygenase"/>
    <property type="match status" value="1"/>
</dbReference>
<evidence type="ECO:0000256" key="4">
    <source>
        <dbReference type="ARBA" id="ARBA00022759"/>
    </source>
</evidence>
<keyword evidence="5" id="KW-0378">Hydrolase</keyword>
<keyword evidence="11" id="KW-1185">Reference proteome</keyword>
<dbReference type="Gene3D" id="3.10.180.10">
    <property type="entry name" value="2,3-Dihydroxybiphenyl 1,2-Dioxygenase, domain 1"/>
    <property type="match status" value="2"/>
</dbReference>
<comment type="caution">
    <text evidence="10">The sequence shown here is derived from an EMBL/GenBank/DDBJ whole genome shotgun (WGS) entry which is preliminary data.</text>
</comment>
<evidence type="ECO:0000256" key="1">
    <source>
        <dbReference type="ARBA" id="ARBA00009547"/>
    </source>
</evidence>
<dbReference type="Pfam" id="PF00903">
    <property type="entry name" value="Glyoxalase"/>
    <property type="match status" value="1"/>
</dbReference>
<evidence type="ECO:0000256" key="8">
    <source>
        <dbReference type="SAM" id="MobiDB-lite"/>
    </source>
</evidence>
<evidence type="ECO:0000313" key="10">
    <source>
        <dbReference type="EMBL" id="KAF7675256.1"/>
    </source>
</evidence>
<feature type="domain" description="VOC" evidence="9">
    <location>
        <begin position="375"/>
        <end position="482"/>
    </location>
</feature>
<dbReference type="InterPro" id="IPR004360">
    <property type="entry name" value="Glyas_Fos-R_dOase_dom"/>
</dbReference>
<dbReference type="PANTHER" id="PTHR33146">
    <property type="entry name" value="ENDONUCLEASE 4"/>
    <property type="match status" value="1"/>
</dbReference>
<dbReference type="PANTHER" id="PTHR33146:SF26">
    <property type="entry name" value="ENDONUCLEASE 4"/>
    <property type="match status" value="1"/>
</dbReference>